<name>A0A8H6IRG4_9PEZI</name>
<evidence type="ECO:0000256" key="1">
    <source>
        <dbReference type="SAM" id="MobiDB-lite"/>
    </source>
</evidence>
<accession>A0A8H6IRG4</accession>
<gene>
    <name evidence="3" type="ORF">CSOJ01_14082</name>
</gene>
<dbReference type="AlphaFoldDB" id="A0A8H6IRG4"/>
<protein>
    <recommendedName>
        <fullName evidence="2">Clr5 domain-containing protein</fullName>
    </recommendedName>
</protein>
<evidence type="ECO:0000259" key="2">
    <source>
        <dbReference type="Pfam" id="PF14420"/>
    </source>
</evidence>
<evidence type="ECO:0000313" key="4">
    <source>
        <dbReference type="Proteomes" id="UP000652219"/>
    </source>
</evidence>
<proteinExistence type="predicted"/>
<sequence length="92" mass="10643">MAATRNLTTYRILLESLYVEQDLKMREVMKYMEREHAIVAGRSTYERLFKRWGLRKDTKRRAGSESTRTPVTSSPTAEKASPAPTRSVFMLS</sequence>
<feature type="region of interest" description="Disordered" evidence="1">
    <location>
        <begin position="58"/>
        <end position="92"/>
    </location>
</feature>
<feature type="domain" description="Clr5" evidence="2">
    <location>
        <begin position="8"/>
        <end position="56"/>
    </location>
</feature>
<evidence type="ECO:0000313" key="3">
    <source>
        <dbReference type="EMBL" id="KAF6792703.1"/>
    </source>
</evidence>
<feature type="compositionally biased region" description="Polar residues" evidence="1">
    <location>
        <begin position="64"/>
        <end position="76"/>
    </location>
</feature>
<dbReference type="EMBL" id="WIGN01000448">
    <property type="protein sequence ID" value="KAF6792703.1"/>
    <property type="molecule type" value="Genomic_DNA"/>
</dbReference>
<dbReference type="InterPro" id="IPR025676">
    <property type="entry name" value="Clr5_dom"/>
</dbReference>
<keyword evidence="4" id="KW-1185">Reference proteome</keyword>
<organism evidence="3 4">
    <name type="scientific">Colletotrichum sojae</name>
    <dbReference type="NCBI Taxonomy" id="2175907"/>
    <lineage>
        <taxon>Eukaryota</taxon>
        <taxon>Fungi</taxon>
        <taxon>Dikarya</taxon>
        <taxon>Ascomycota</taxon>
        <taxon>Pezizomycotina</taxon>
        <taxon>Sordariomycetes</taxon>
        <taxon>Hypocreomycetidae</taxon>
        <taxon>Glomerellales</taxon>
        <taxon>Glomerellaceae</taxon>
        <taxon>Colletotrichum</taxon>
        <taxon>Colletotrichum orchidearum species complex</taxon>
    </lineage>
</organism>
<dbReference type="Pfam" id="PF14420">
    <property type="entry name" value="Clr5"/>
    <property type="match status" value="1"/>
</dbReference>
<dbReference type="Proteomes" id="UP000652219">
    <property type="component" value="Unassembled WGS sequence"/>
</dbReference>
<comment type="caution">
    <text evidence="3">The sequence shown here is derived from an EMBL/GenBank/DDBJ whole genome shotgun (WGS) entry which is preliminary data.</text>
</comment>
<reference evidence="3 4" key="1">
    <citation type="journal article" date="2020" name="Phytopathology">
        <title>Genome Sequence Resources of Colletotrichum truncatum, C. plurivorum, C. musicola, and C. sojae: Four Species Pathogenic to Soybean (Glycine max).</title>
        <authorList>
            <person name="Rogerio F."/>
            <person name="Boufleur T.R."/>
            <person name="Ciampi-Guillardi M."/>
            <person name="Sukno S.A."/>
            <person name="Thon M.R."/>
            <person name="Massola Junior N.S."/>
            <person name="Baroncelli R."/>
        </authorList>
    </citation>
    <scope>NUCLEOTIDE SEQUENCE [LARGE SCALE GENOMIC DNA]</scope>
    <source>
        <strain evidence="3 4">LFN0009</strain>
    </source>
</reference>